<feature type="transmembrane region" description="Helical" evidence="1">
    <location>
        <begin position="45"/>
        <end position="63"/>
    </location>
</feature>
<evidence type="ECO:0000256" key="1">
    <source>
        <dbReference type="SAM" id="Phobius"/>
    </source>
</evidence>
<dbReference type="PANTHER" id="PTHR40448:SF1">
    <property type="entry name" value="TWO-COMPONENT SENSOR HISTIDINE KINASE"/>
    <property type="match status" value="1"/>
</dbReference>
<dbReference type="InterPro" id="IPR032834">
    <property type="entry name" value="NatK-like_C"/>
</dbReference>
<dbReference type="Gene3D" id="3.30.565.10">
    <property type="entry name" value="Histidine kinase-like ATPase, C-terminal domain"/>
    <property type="match status" value="1"/>
</dbReference>
<organism evidence="3 4">
    <name type="scientific">Turicibacter faecis</name>
    <dbReference type="NCBI Taxonomy" id="2963365"/>
    <lineage>
        <taxon>Bacteria</taxon>
        <taxon>Bacillati</taxon>
        <taxon>Bacillota</taxon>
        <taxon>Erysipelotrichia</taxon>
        <taxon>Erysipelotrichales</taxon>
        <taxon>Turicibacteraceae</taxon>
        <taxon>Turicibacter</taxon>
    </lineage>
</organism>
<keyword evidence="1" id="KW-1133">Transmembrane helix</keyword>
<dbReference type="SUPFAM" id="SSF55874">
    <property type="entry name" value="ATPase domain of HSP90 chaperone/DNA topoisomerase II/histidine kinase"/>
    <property type="match status" value="1"/>
</dbReference>
<dbReference type="InterPro" id="IPR036890">
    <property type="entry name" value="HATPase_C_sf"/>
</dbReference>
<keyword evidence="1" id="KW-0472">Membrane</keyword>
<keyword evidence="3" id="KW-0418">Kinase</keyword>
<evidence type="ECO:0000259" key="2">
    <source>
        <dbReference type="Pfam" id="PF14501"/>
    </source>
</evidence>
<gene>
    <name evidence="3" type="ORF">T23_21000</name>
</gene>
<dbReference type="GO" id="GO:0016301">
    <property type="term" value="F:kinase activity"/>
    <property type="evidence" value="ECO:0007669"/>
    <property type="project" value="UniProtKB-KW"/>
</dbReference>
<keyword evidence="4" id="KW-1185">Reference proteome</keyword>
<dbReference type="EMBL" id="AP028127">
    <property type="protein sequence ID" value="BEH91998.1"/>
    <property type="molecule type" value="Genomic_DNA"/>
</dbReference>
<evidence type="ECO:0000313" key="4">
    <source>
        <dbReference type="Proteomes" id="UP001432099"/>
    </source>
</evidence>
<accession>A0ABN6ZM72</accession>
<dbReference type="Proteomes" id="UP001432099">
    <property type="component" value="Chromosome"/>
</dbReference>
<dbReference type="Pfam" id="PF14501">
    <property type="entry name" value="HATPase_c_5"/>
    <property type="match status" value="1"/>
</dbReference>
<keyword evidence="3" id="KW-0808">Transferase</keyword>
<feature type="transmembrane region" description="Helical" evidence="1">
    <location>
        <begin position="113"/>
        <end position="132"/>
    </location>
</feature>
<feature type="transmembrane region" description="Helical" evidence="1">
    <location>
        <begin position="152"/>
        <end position="171"/>
    </location>
</feature>
<feature type="domain" description="Sensor histidine kinase NatK-like C-terminal" evidence="2">
    <location>
        <begin position="328"/>
        <end position="426"/>
    </location>
</feature>
<protein>
    <submittedName>
        <fullName evidence="3">Histidine kinase</fullName>
    </submittedName>
</protein>
<keyword evidence="1" id="KW-0812">Transmembrane</keyword>
<name>A0ABN6ZM72_9FIRM</name>
<dbReference type="PANTHER" id="PTHR40448">
    <property type="entry name" value="TWO-COMPONENT SENSOR HISTIDINE KINASE"/>
    <property type="match status" value="1"/>
</dbReference>
<sequence>MVSFFIPFFQLVVLFLGGQWLLNEKMGRREFWVQLLIINLIGQGLYPTIKFFAIFFVVLYLLIYRLFKTKKFFFSVIASGLPLITMVIGDYLSQLILGISGQSSSLSLTWEQSVVLETLMMGGFTLSCCYFLKSLFKKMNRFPALEKRYQRLVLVQVSLLILLLYANIYAGEKQGFSSQHIQLTSLLFIAYGGLLIWSAGNLLLVVIKHAKLEQERMANQQIYDYAYKLEQLYQELHHFRHDYLNILVSLGESIRQEDLDGIKGIYDRVIQPTEKLVKGRDYIFGKLYQMGVLEIKSLLFEKMVRAQTEQIDVRLELEELIDTLYVDVFPVYRVLAILLDNAIEGAKEATIPYLSISFLQGEGIQQIEIENSCKEEEISLTKIYQPGYSSKGENRGIGLATVQQLMEADHYITLQTFYDAGVFRQVLILKRQG</sequence>
<feature type="transmembrane region" description="Helical" evidence="1">
    <location>
        <begin position="183"/>
        <end position="207"/>
    </location>
</feature>
<evidence type="ECO:0000313" key="3">
    <source>
        <dbReference type="EMBL" id="BEH91998.1"/>
    </source>
</evidence>
<feature type="transmembrane region" description="Helical" evidence="1">
    <location>
        <begin position="72"/>
        <end position="93"/>
    </location>
</feature>
<reference evidence="3" key="1">
    <citation type="journal article" date="2024" name="Int. J. Syst. Evol. Microbiol.">
        <title>Turicibacter faecis sp. nov., isolated from faeces of heart failure mouse model.</title>
        <authorList>
            <person name="Imamura Y."/>
            <person name="Motooka D."/>
            <person name="Nakajima Y."/>
            <person name="Ito S."/>
            <person name="Kitakaze M."/>
            <person name="Iida T."/>
            <person name="Nakamura S."/>
        </authorList>
    </citation>
    <scope>NUCLEOTIDE SEQUENCE</scope>
    <source>
        <strain evidence="3">TC023</strain>
    </source>
</reference>
<proteinExistence type="predicted"/>
<dbReference type="RefSeq" id="WP_262950784.1">
    <property type="nucleotide sequence ID" value="NZ_AP028127.1"/>
</dbReference>